<dbReference type="EMBL" id="CP163445">
    <property type="protein sequence ID" value="XDQ83000.1"/>
    <property type="molecule type" value="Genomic_DNA"/>
</dbReference>
<feature type="domain" description="UDP-N-acetylglucosamine 2-epimerase" evidence="5">
    <location>
        <begin position="34"/>
        <end position="377"/>
    </location>
</feature>
<dbReference type="RefSeq" id="WP_369185216.1">
    <property type="nucleotide sequence ID" value="NZ_CP163445.1"/>
</dbReference>
<dbReference type="PANTHER" id="PTHR43174">
    <property type="entry name" value="UDP-N-ACETYLGLUCOSAMINE 2-EPIMERASE"/>
    <property type="match status" value="1"/>
</dbReference>
<dbReference type="AlphaFoldDB" id="A0AB39TV41"/>
<dbReference type="NCBIfam" id="TIGR00236">
    <property type="entry name" value="wecB"/>
    <property type="match status" value="1"/>
</dbReference>
<evidence type="ECO:0000259" key="5">
    <source>
        <dbReference type="Pfam" id="PF02350"/>
    </source>
</evidence>
<name>A0AB39TV41_9ACTN</name>
<dbReference type="InterPro" id="IPR003331">
    <property type="entry name" value="UDP_GlcNAc_Epimerase_2_dom"/>
</dbReference>
<gene>
    <name evidence="6" type="primary">wecB</name>
    <name evidence="6" type="ORF">AB2U05_33110</name>
</gene>
<dbReference type="Gene3D" id="3.40.50.2000">
    <property type="entry name" value="Glycogen Phosphorylase B"/>
    <property type="match status" value="2"/>
</dbReference>
<evidence type="ECO:0000313" key="6">
    <source>
        <dbReference type="EMBL" id="XDQ83000.1"/>
    </source>
</evidence>
<evidence type="ECO:0000256" key="3">
    <source>
        <dbReference type="ARBA" id="ARBA00038858"/>
    </source>
</evidence>
<accession>A0AB39TV41</accession>
<dbReference type="SUPFAM" id="SSF53756">
    <property type="entry name" value="UDP-Glycosyltransferase/glycogen phosphorylase"/>
    <property type="match status" value="1"/>
</dbReference>
<evidence type="ECO:0000256" key="2">
    <source>
        <dbReference type="ARBA" id="ARBA00038209"/>
    </source>
</evidence>
<comment type="similarity">
    <text evidence="2 4">Belongs to the UDP-N-acetylglucosamine 2-epimerase family.</text>
</comment>
<dbReference type="EC" id="5.1.3.14" evidence="3"/>
<dbReference type="GO" id="GO:0008761">
    <property type="term" value="F:UDP-N-acetylglucosamine 2-epimerase activity"/>
    <property type="evidence" value="ECO:0007669"/>
    <property type="project" value="UniProtKB-EC"/>
</dbReference>
<dbReference type="PANTHER" id="PTHR43174:SF2">
    <property type="entry name" value="UDP-N-ACETYLGLUCOSAMINE 2-EPIMERASE"/>
    <property type="match status" value="1"/>
</dbReference>
<dbReference type="CDD" id="cd03786">
    <property type="entry name" value="GTB_UDP-GlcNAc_2-Epimerase"/>
    <property type="match status" value="1"/>
</dbReference>
<reference evidence="6" key="1">
    <citation type="submission" date="2024-07" db="EMBL/GenBank/DDBJ databases">
        <authorList>
            <person name="Yu S.T."/>
        </authorList>
    </citation>
    <scope>NUCLEOTIDE SEQUENCE</scope>
    <source>
        <strain evidence="6">Y1</strain>
    </source>
</reference>
<proteinExistence type="inferred from homology"/>
<evidence type="ECO:0000256" key="4">
    <source>
        <dbReference type="RuleBase" id="RU003513"/>
    </source>
</evidence>
<evidence type="ECO:0000256" key="1">
    <source>
        <dbReference type="ARBA" id="ARBA00023235"/>
    </source>
</evidence>
<protein>
    <recommendedName>
        <fullName evidence="3">UDP-N-acetylglucosamine 2-epimerase (non-hydrolyzing)</fullName>
        <ecNumber evidence="3">5.1.3.14</ecNumber>
    </recommendedName>
</protein>
<dbReference type="InterPro" id="IPR029767">
    <property type="entry name" value="WecB-like"/>
</dbReference>
<sequence length="403" mass="42946">MTSPTSPTSHRRDRIACIVGTRAEAVKMAPVVLELRKQPWADPVLVTTGQHGPVVDEALACFGLRADIPLASPRRDDSLTTLTAQLLRQVDGCLRGARWQAVVVQGDTTSALAGSMAGFLSSLPVVHVEAGLRSGDLGNPFPEEAHRRMIAQVSALHLAPTPVAESNLRRDGLSGEATVVTGNTVIDAVVLAGRSPAAARDPLVRRVEAIGAPVVVVTAHRRENWGEPIARISRAVAELSLRHRELTFLVAAHMNPVVRSAIEAELRGLPNVLLPGPVAYAPFSRLLSRARLVITDSGGIQEEAAAFGLPVLVTRENTERVEGLEQRVARLVGTKEADIVAAAEEELACGYGEFAHSGPPSARPNPYGDGRAGERSAAACGWLLGHRDRPAEWRPEPVSGRSR</sequence>
<organism evidence="6">
    <name type="scientific">Streptomyces sp. Y1</name>
    <dbReference type="NCBI Taxonomy" id="3238634"/>
    <lineage>
        <taxon>Bacteria</taxon>
        <taxon>Bacillati</taxon>
        <taxon>Actinomycetota</taxon>
        <taxon>Actinomycetes</taxon>
        <taxon>Kitasatosporales</taxon>
        <taxon>Streptomycetaceae</taxon>
        <taxon>Streptomyces</taxon>
    </lineage>
</organism>
<dbReference type="Pfam" id="PF02350">
    <property type="entry name" value="Epimerase_2"/>
    <property type="match status" value="1"/>
</dbReference>
<keyword evidence="1 4" id="KW-0413">Isomerase</keyword>